<keyword evidence="1" id="KW-0378">Hydrolase</keyword>
<dbReference type="InterPro" id="IPR051262">
    <property type="entry name" value="SMP-30/CGR1_Lactonase"/>
</dbReference>
<accession>A0A7V8SW18</accession>
<gene>
    <name evidence="3" type="ORF">HRJ53_04305</name>
</gene>
<feature type="non-terminal residue" evidence="3">
    <location>
        <position position="220"/>
    </location>
</feature>
<feature type="domain" description="SMP-30/Gluconolactonase/LRE-like region" evidence="2">
    <location>
        <begin position="55"/>
        <end position="220"/>
    </location>
</feature>
<dbReference type="SUPFAM" id="SSF63829">
    <property type="entry name" value="Calcium-dependent phosphotriesterase"/>
    <property type="match status" value="1"/>
</dbReference>
<dbReference type="InterPro" id="IPR011042">
    <property type="entry name" value="6-blade_b-propeller_TolB-like"/>
</dbReference>
<dbReference type="Proteomes" id="UP000567293">
    <property type="component" value="Unassembled WGS sequence"/>
</dbReference>
<evidence type="ECO:0000256" key="1">
    <source>
        <dbReference type="ARBA" id="ARBA00022801"/>
    </source>
</evidence>
<dbReference type="Gene3D" id="2.120.10.30">
    <property type="entry name" value="TolB, C-terminal domain"/>
    <property type="match status" value="1"/>
</dbReference>
<name>A0A7V8SW18_9BACT</name>
<reference evidence="3" key="1">
    <citation type="submission" date="2020-06" db="EMBL/GenBank/DDBJ databases">
        <title>Legume-microbial interactions unlock mineral nutrients during tropical forest succession.</title>
        <authorList>
            <person name="Epihov D.Z."/>
        </authorList>
    </citation>
    <scope>NUCLEOTIDE SEQUENCE [LARGE SCALE GENOMIC DNA]</scope>
    <source>
        <strain evidence="3">Pan2503</strain>
    </source>
</reference>
<evidence type="ECO:0000313" key="4">
    <source>
        <dbReference type="Proteomes" id="UP000567293"/>
    </source>
</evidence>
<dbReference type="PANTHER" id="PTHR47572">
    <property type="entry name" value="LIPOPROTEIN-RELATED"/>
    <property type="match status" value="1"/>
</dbReference>
<sequence length="220" mass="23994">MKYRGAFGLFWFEATILPIVAQSAGVGTIHRLDPALDQLVPPGAVIEKVIGNLQFAEGPVWVQSGGYLLFSDIPANAIMKWNPSDQLSVLRKPIFARQFPPGIQIGSNGLTLDPQGRLIACEHGNRRVSRTEKDGAITTLADRYEGKRLNSPNDVVCRRNGDIYFTDPNSVARNNPPDPNGDFTTELGFNGVYRVTAAGKLELLTRDVPYPNGLAFSPDG</sequence>
<dbReference type="EMBL" id="JACDQQ010000417">
    <property type="protein sequence ID" value="MBA0084197.1"/>
    <property type="molecule type" value="Genomic_DNA"/>
</dbReference>
<evidence type="ECO:0000259" key="2">
    <source>
        <dbReference type="Pfam" id="PF08450"/>
    </source>
</evidence>
<protein>
    <submittedName>
        <fullName evidence="3">SMP-30/gluconolactonase/LRE family protein</fullName>
    </submittedName>
</protein>
<proteinExistence type="predicted"/>
<dbReference type="InterPro" id="IPR013658">
    <property type="entry name" value="SGL"/>
</dbReference>
<evidence type="ECO:0000313" key="3">
    <source>
        <dbReference type="EMBL" id="MBA0084197.1"/>
    </source>
</evidence>
<dbReference type="GO" id="GO:0016787">
    <property type="term" value="F:hydrolase activity"/>
    <property type="evidence" value="ECO:0007669"/>
    <property type="project" value="UniProtKB-KW"/>
</dbReference>
<organism evidence="3 4">
    <name type="scientific">Candidatus Acidiferrum panamense</name>
    <dbReference type="NCBI Taxonomy" id="2741543"/>
    <lineage>
        <taxon>Bacteria</taxon>
        <taxon>Pseudomonadati</taxon>
        <taxon>Acidobacteriota</taxon>
        <taxon>Terriglobia</taxon>
        <taxon>Candidatus Acidiferrales</taxon>
        <taxon>Candidatus Acidiferrum</taxon>
    </lineage>
</organism>
<dbReference type="AlphaFoldDB" id="A0A7V8SW18"/>
<comment type="caution">
    <text evidence="3">The sequence shown here is derived from an EMBL/GenBank/DDBJ whole genome shotgun (WGS) entry which is preliminary data.</text>
</comment>
<dbReference type="Pfam" id="PF08450">
    <property type="entry name" value="SGL"/>
    <property type="match status" value="1"/>
</dbReference>
<dbReference type="PANTHER" id="PTHR47572:SF4">
    <property type="entry name" value="LACTONASE DRP35"/>
    <property type="match status" value="1"/>
</dbReference>
<keyword evidence="4" id="KW-1185">Reference proteome</keyword>